<dbReference type="InterPro" id="IPR011768">
    <property type="entry name" value="Transl_elongation_fac_P"/>
</dbReference>
<evidence type="ECO:0000256" key="3">
    <source>
        <dbReference type="ARBA" id="ARBA00009479"/>
    </source>
</evidence>
<dbReference type="Gene3D" id="2.40.50.140">
    <property type="entry name" value="Nucleic acid-binding proteins"/>
    <property type="match status" value="2"/>
</dbReference>
<organism evidence="13 14">
    <name type="scientific">Halomonas cibimaris</name>
    <dbReference type="NCBI Taxonomy" id="657012"/>
    <lineage>
        <taxon>Bacteria</taxon>
        <taxon>Pseudomonadati</taxon>
        <taxon>Pseudomonadota</taxon>
        <taxon>Gammaproteobacteria</taxon>
        <taxon>Oceanospirillales</taxon>
        <taxon>Halomonadaceae</taxon>
        <taxon>Halomonas</taxon>
    </lineage>
</organism>
<dbReference type="NCBIfam" id="TIGR00038">
    <property type="entry name" value="efp"/>
    <property type="match status" value="1"/>
</dbReference>
<dbReference type="InterPro" id="IPR008991">
    <property type="entry name" value="Translation_prot_SH3-like_sf"/>
</dbReference>
<dbReference type="GO" id="GO:0003746">
    <property type="term" value="F:translation elongation factor activity"/>
    <property type="evidence" value="ECO:0007669"/>
    <property type="project" value="UniProtKB-KW"/>
</dbReference>
<dbReference type="CDD" id="cd04470">
    <property type="entry name" value="S1_EF-P_repeat_1"/>
    <property type="match status" value="1"/>
</dbReference>
<evidence type="ECO:0000259" key="12">
    <source>
        <dbReference type="SMART" id="SM01185"/>
    </source>
</evidence>
<proteinExistence type="inferred from homology"/>
<comment type="subcellular location">
    <subcellularLocation>
        <location evidence="1 8">Cytoplasm</location>
    </subcellularLocation>
</comment>
<evidence type="ECO:0000313" key="14">
    <source>
        <dbReference type="Proteomes" id="UP001500133"/>
    </source>
</evidence>
<evidence type="ECO:0000256" key="2">
    <source>
        <dbReference type="ARBA" id="ARBA00004815"/>
    </source>
</evidence>
<dbReference type="PANTHER" id="PTHR30053:SF12">
    <property type="entry name" value="ELONGATION FACTOR P (EF-P) FAMILY PROTEIN"/>
    <property type="match status" value="1"/>
</dbReference>
<dbReference type="Pfam" id="PF08207">
    <property type="entry name" value="EFP_N"/>
    <property type="match status" value="1"/>
</dbReference>
<dbReference type="SUPFAM" id="SSF50249">
    <property type="entry name" value="Nucleic acid-binding proteins"/>
    <property type="match status" value="2"/>
</dbReference>
<dbReference type="Pfam" id="PF09285">
    <property type="entry name" value="Elong-fact-P_C"/>
    <property type="match status" value="1"/>
</dbReference>
<dbReference type="RefSeq" id="WP_344702147.1">
    <property type="nucleotide sequence ID" value="NZ_BAAAZT010000023.1"/>
</dbReference>
<evidence type="ECO:0000313" key="13">
    <source>
        <dbReference type="EMBL" id="GAA3898041.1"/>
    </source>
</evidence>
<dbReference type="InterPro" id="IPR001059">
    <property type="entry name" value="Transl_elong_P/YeiP_cen"/>
</dbReference>
<dbReference type="SMART" id="SM00841">
    <property type="entry name" value="Elong-fact-P_C"/>
    <property type="match status" value="1"/>
</dbReference>
<dbReference type="InterPro" id="IPR020599">
    <property type="entry name" value="Transl_elong_fac_P/YeiP"/>
</dbReference>
<feature type="domain" description="Translation elongation factor P/YeiP central" evidence="12">
    <location>
        <begin position="69"/>
        <end position="124"/>
    </location>
</feature>
<comment type="similarity">
    <text evidence="3 8 10">Belongs to the elongation factor P family.</text>
</comment>
<evidence type="ECO:0000256" key="7">
    <source>
        <dbReference type="ARBA" id="ARBA00023278"/>
    </source>
</evidence>
<dbReference type="Proteomes" id="UP001500133">
    <property type="component" value="Unassembled WGS sequence"/>
</dbReference>
<dbReference type="Gene3D" id="2.30.30.30">
    <property type="match status" value="1"/>
</dbReference>
<dbReference type="NCBIfam" id="NF001810">
    <property type="entry name" value="PRK00529.1"/>
    <property type="match status" value="1"/>
</dbReference>
<dbReference type="CDD" id="cd05794">
    <property type="entry name" value="S1_EF-P_repeat_2"/>
    <property type="match status" value="1"/>
</dbReference>
<dbReference type="InterPro" id="IPR013185">
    <property type="entry name" value="Transl_elong_KOW-like"/>
</dbReference>
<comment type="function">
    <text evidence="8">Involved in peptide bond synthesis. Alleviates ribosome stalling that occurs when 3 or more consecutive Pro residues or the sequence PPG is present in a protein, possibly by augmenting the peptidyl transferase activity of the ribosome. Modification of Lys-34 is required for alleviation.</text>
</comment>
<comment type="PTM">
    <text evidence="8">May be beta-lysylated on the epsilon-amino group of Lys-34 by the combined action of EpmA and EpmB, and then hydroxylated on the C5 position of the same residue by EpmC (if this protein is present). Lysylation is critical for the stimulatory effect of EF-P on peptide-bond formation. The lysylation moiety may extend toward the peptidyltransferase center and stabilize the terminal 3-CCA end of the tRNA. Hydroxylation of the C5 position on Lys-34 may allow additional potential stabilizing hydrogen-bond interactions with the P-tRNA.</text>
</comment>
<feature type="modified residue" description="N6-(3,6-diaminohexanoyl)-5-hydroxylysine" evidence="8">
    <location>
        <position position="34"/>
    </location>
</feature>
<keyword evidence="7 8" id="KW-0379">Hydroxylation</keyword>
<keyword evidence="14" id="KW-1185">Reference proteome</keyword>
<reference evidence="14" key="1">
    <citation type="journal article" date="2019" name="Int. J. Syst. Evol. Microbiol.">
        <title>The Global Catalogue of Microorganisms (GCM) 10K type strain sequencing project: providing services to taxonomists for standard genome sequencing and annotation.</title>
        <authorList>
            <consortium name="The Broad Institute Genomics Platform"/>
            <consortium name="The Broad Institute Genome Sequencing Center for Infectious Disease"/>
            <person name="Wu L."/>
            <person name="Ma J."/>
        </authorList>
    </citation>
    <scope>NUCLEOTIDE SEQUENCE [LARGE SCALE GENOMIC DNA]</scope>
    <source>
        <strain evidence="14">JCM 16914</strain>
    </source>
</reference>
<dbReference type="SUPFAM" id="SSF50104">
    <property type="entry name" value="Translation proteins SH3-like domain"/>
    <property type="match status" value="1"/>
</dbReference>
<dbReference type="SMART" id="SM01185">
    <property type="entry name" value="EFP"/>
    <property type="match status" value="1"/>
</dbReference>
<dbReference type="InterPro" id="IPR015365">
    <property type="entry name" value="Elong-fact-P_C"/>
</dbReference>
<protein>
    <recommendedName>
        <fullName evidence="8 9">Elongation factor P</fullName>
        <shortName evidence="8">EF-P</shortName>
    </recommendedName>
</protein>
<evidence type="ECO:0000256" key="10">
    <source>
        <dbReference type="RuleBase" id="RU004389"/>
    </source>
</evidence>
<evidence type="ECO:0000259" key="11">
    <source>
        <dbReference type="SMART" id="SM00841"/>
    </source>
</evidence>
<keyword evidence="5 8" id="KW-0251">Elongation factor</keyword>
<evidence type="ECO:0000256" key="8">
    <source>
        <dbReference type="HAMAP-Rule" id="MF_00141"/>
    </source>
</evidence>
<dbReference type="PANTHER" id="PTHR30053">
    <property type="entry name" value="ELONGATION FACTOR P"/>
    <property type="match status" value="1"/>
</dbReference>
<dbReference type="PIRSF" id="PIRSF005901">
    <property type="entry name" value="EF-P"/>
    <property type="match status" value="1"/>
</dbReference>
<accession>A0ABP7LEJ1</accession>
<keyword evidence="4 8" id="KW-0963">Cytoplasm</keyword>
<comment type="caution">
    <text evidence="13">The sequence shown here is derived from an EMBL/GenBank/DDBJ whole genome shotgun (WGS) entry which is preliminary data.</text>
</comment>
<evidence type="ECO:0000256" key="6">
    <source>
        <dbReference type="ARBA" id="ARBA00022917"/>
    </source>
</evidence>
<gene>
    <name evidence="8 13" type="primary">efp</name>
    <name evidence="13" type="ORF">GCM10022228_05890</name>
</gene>
<comment type="pathway">
    <text evidence="2 8">Protein biosynthesis; polypeptide chain elongation.</text>
</comment>
<dbReference type="EMBL" id="BAAAZT010000023">
    <property type="protein sequence ID" value="GAA3898041.1"/>
    <property type="molecule type" value="Genomic_DNA"/>
</dbReference>
<feature type="domain" description="Elongation factor P C-terminal" evidence="11">
    <location>
        <begin position="132"/>
        <end position="187"/>
    </location>
</feature>
<dbReference type="HAMAP" id="MF_00141">
    <property type="entry name" value="EF_P"/>
    <property type="match status" value="1"/>
</dbReference>
<dbReference type="InterPro" id="IPR012340">
    <property type="entry name" value="NA-bd_OB-fold"/>
</dbReference>
<keyword evidence="6 8" id="KW-0648">Protein biosynthesis</keyword>
<dbReference type="InterPro" id="IPR013852">
    <property type="entry name" value="Transl_elong_P/YeiP_CS"/>
</dbReference>
<evidence type="ECO:0000256" key="5">
    <source>
        <dbReference type="ARBA" id="ARBA00022768"/>
    </source>
</evidence>
<evidence type="ECO:0000256" key="4">
    <source>
        <dbReference type="ARBA" id="ARBA00022490"/>
    </source>
</evidence>
<evidence type="ECO:0000256" key="1">
    <source>
        <dbReference type="ARBA" id="ARBA00004496"/>
    </source>
</evidence>
<evidence type="ECO:0000256" key="9">
    <source>
        <dbReference type="NCBIfam" id="TIGR00038"/>
    </source>
</evidence>
<dbReference type="InterPro" id="IPR014722">
    <property type="entry name" value="Rib_uL2_dom2"/>
</dbReference>
<dbReference type="PROSITE" id="PS01275">
    <property type="entry name" value="EFP"/>
    <property type="match status" value="1"/>
</dbReference>
<name>A0ABP7LEJ1_9GAMM</name>
<sequence>MANYSTNEFKGGLKVMLDGDPCSIVSNELVKPGKGQAFNRVKLRNLMTGRVWERTFKSGESLEGADVMELEMEYLYTDGDMWYFMQTDGSFEQYAVEKRALGDDEKWLKEQVVYTVTLWNDNAIQVTPPNFIALEVVETDPGLKGDTAQGGSKPAKLSSGAVVRVPLFINEGEVLKVDTRTGEYVSRA</sequence>
<dbReference type="Pfam" id="PF01132">
    <property type="entry name" value="EFP"/>
    <property type="match status" value="1"/>
</dbReference>